<dbReference type="InterPro" id="IPR034660">
    <property type="entry name" value="DinB/YfiT-like"/>
</dbReference>
<comment type="caution">
    <text evidence="1">The sequence shown here is derived from an EMBL/GenBank/DDBJ whole genome shotgun (WGS) entry which is preliminary data.</text>
</comment>
<protein>
    <submittedName>
        <fullName evidence="1">DinB family protein</fullName>
    </submittedName>
</protein>
<dbReference type="Proteomes" id="UP000621266">
    <property type="component" value="Unassembled WGS sequence"/>
</dbReference>
<sequence length="177" mass="20150">MTNFDRPIPPLTADERTGLETWLEFHRATLASKCEGLTEKQLREASVPPSAMTLLGLVQHMAEIERNWFRRILTGEDVPPVHGTDPDMKDTDGGFRLSEDLSREEAFARWHAEIERAREICAVRSLEDTGQLPDIPGNLVSGPVNLRWIYNHMIEEYARHNGHADLIRERIDGRTGP</sequence>
<dbReference type="EMBL" id="WHPN01000290">
    <property type="protein sequence ID" value="KAF4408113.1"/>
    <property type="molecule type" value="Genomic_DNA"/>
</dbReference>
<dbReference type="Gene3D" id="1.20.120.450">
    <property type="entry name" value="dinb family like domain"/>
    <property type="match status" value="1"/>
</dbReference>
<gene>
    <name evidence="1" type="ORF">GCU69_15950</name>
</gene>
<keyword evidence="2" id="KW-1185">Reference proteome</keyword>
<organism evidence="1 2">
    <name type="scientific">Streptomyces lycii</name>
    <dbReference type="NCBI Taxonomy" id="2654337"/>
    <lineage>
        <taxon>Bacteria</taxon>
        <taxon>Bacillati</taxon>
        <taxon>Actinomycetota</taxon>
        <taxon>Actinomycetes</taxon>
        <taxon>Kitasatosporales</taxon>
        <taxon>Streptomycetaceae</taxon>
        <taxon>Streptomyces</taxon>
    </lineage>
</organism>
<dbReference type="RefSeq" id="WP_098751581.1">
    <property type="nucleotide sequence ID" value="NZ_WHPN01000290.1"/>
</dbReference>
<dbReference type="Pfam" id="PF04978">
    <property type="entry name" value="MST"/>
    <property type="match status" value="1"/>
</dbReference>
<reference evidence="1 2" key="1">
    <citation type="submission" date="2019-10" db="EMBL/GenBank/DDBJ databases">
        <title>Streptomyces tenebrisbrunneis sp.nov., an endogenous actinomycete isolated from of Lycium ruthenicum.</title>
        <authorList>
            <person name="Ma L."/>
        </authorList>
    </citation>
    <scope>NUCLEOTIDE SEQUENCE [LARGE SCALE GENOMIC DNA]</scope>
    <source>
        <strain evidence="1 2">TRM 66187</strain>
    </source>
</reference>
<dbReference type="InterPro" id="IPR007061">
    <property type="entry name" value="MST-like"/>
</dbReference>
<accession>A0ABQ7FLI5</accession>
<name>A0ABQ7FLI5_9ACTN</name>
<dbReference type="SUPFAM" id="SSF109854">
    <property type="entry name" value="DinB/YfiT-like putative metalloenzymes"/>
    <property type="match status" value="1"/>
</dbReference>
<evidence type="ECO:0000313" key="1">
    <source>
        <dbReference type="EMBL" id="KAF4408113.1"/>
    </source>
</evidence>
<evidence type="ECO:0000313" key="2">
    <source>
        <dbReference type="Proteomes" id="UP000621266"/>
    </source>
</evidence>
<proteinExistence type="predicted"/>